<name>A0A182E9M4_ONCOC</name>
<keyword evidence="6" id="KW-1185">Reference proteome</keyword>
<comment type="similarity">
    <text evidence="1">Belongs to the helicase family.</text>
</comment>
<feature type="domain" description="DNA helicase Pif1-like DEAD-box helicase" evidence="4">
    <location>
        <begin position="3"/>
        <end position="54"/>
    </location>
</feature>
<protein>
    <recommendedName>
        <fullName evidence="1">ATP-dependent DNA helicase</fullName>
        <ecNumber evidence="1">5.6.2.3</ecNumber>
    </recommendedName>
</protein>
<dbReference type="GO" id="GO:0043139">
    <property type="term" value="F:5'-3' DNA helicase activity"/>
    <property type="evidence" value="ECO:0007669"/>
    <property type="project" value="UniProtKB-EC"/>
</dbReference>
<keyword evidence="1" id="KW-0234">DNA repair</keyword>
<keyword evidence="1" id="KW-0378">Hydrolase</keyword>
<keyword evidence="1" id="KW-0227">DNA damage</keyword>
<keyword evidence="1" id="KW-0547">Nucleotide-binding</keyword>
<keyword evidence="3" id="KW-0472">Membrane</keyword>
<dbReference type="GO" id="GO:0006281">
    <property type="term" value="P:DNA repair"/>
    <property type="evidence" value="ECO:0007669"/>
    <property type="project" value="UniProtKB-KW"/>
</dbReference>
<evidence type="ECO:0000259" key="4">
    <source>
        <dbReference type="Pfam" id="PF05970"/>
    </source>
</evidence>
<comment type="catalytic activity">
    <reaction evidence="1">
        <text>ATP + H2O = ADP + phosphate + H(+)</text>
        <dbReference type="Rhea" id="RHEA:13065"/>
        <dbReference type="ChEBI" id="CHEBI:15377"/>
        <dbReference type="ChEBI" id="CHEBI:15378"/>
        <dbReference type="ChEBI" id="CHEBI:30616"/>
        <dbReference type="ChEBI" id="CHEBI:43474"/>
        <dbReference type="ChEBI" id="CHEBI:456216"/>
        <dbReference type="EC" id="5.6.2.3"/>
    </reaction>
</comment>
<evidence type="ECO:0000256" key="1">
    <source>
        <dbReference type="RuleBase" id="RU363044"/>
    </source>
</evidence>
<dbReference type="Proteomes" id="UP000271087">
    <property type="component" value="Unassembled WGS sequence"/>
</dbReference>
<evidence type="ECO:0000256" key="2">
    <source>
        <dbReference type="SAM" id="MobiDB-lite"/>
    </source>
</evidence>
<organism evidence="7">
    <name type="scientific">Onchocerca ochengi</name>
    <name type="common">Filarial nematode worm</name>
    <dbReference type="NCBI Taxonomy" id="42157"/>
    <lineage>
        <taxon>Eukaryota</taxon>
        <taxon>Metazoa</taxon>
        <taxon>Ecdysozoa</taxon>
        <taxon>Nematoda</taxon>
        <taxon>Chromadorea</taxon>
        <taxon>Rhabditida</taxon>
        <taxon>Spirurina</taxon>
        <taxon>Spiruromorpha</taxon>
        <taxon>Filarioidea</taxon>
        <taxon>Onchocercidae</taxon>
        <taxon>Onchocerca</taxon>
    </lineage>
</organism>
<dbReference type="STRING" id="42157.A0A182E9M4"/>
<keyword evidence="1" id="KW-0347">Helicase</keyword>
<reference evidence="7" key="1">
    <citation type="submission" date="2016-06" db="UniProtKB">
        <authorList>
            <consortium name="WormBaseParasite"/>
        </authorList>
    </citation>
    <scope>IDENTIFICATION</scope>
</reference>
<keyword evidence="1" id="KW-0067">ATP-binding</keyword>
<sequence>MQTVSKGVGEIFFLDAPGGAGKAYLTLATIRFRNGIALALASFGIAATLLPGKVFLSIISEVSSSIRRHNTQQKSKERKVGSSSMESVNPGQPFCRRRLVRKLTVTMIFLDRRLPSIFCFNPCPAAV</sequence>
<dbReference type="InterPro" id="IPR010285">
    <property type="entry name" value="DNA_helicase_pif1-like_DEAD"/>
</dbReference>
<reference evidence="5 6" key="2">
    <citation type="submission" date="2018-08" db="EMBL/GenBank/DDBJ databases">
        <authorList>
            <person name="Laetsch R D."/>
            <person name="Stevens L."/>
            <person name="Kumar S."/>
            <person name="Blaxter L. M."/>
        </authorList>
    </citation>
    <scope>NUCLEOTIDE SEQUENCE [LARGE SCALE GENOMIC DNA]</scope>
</reference>
<keyword evidence="3" id="KW-0812">Transmembrane</keyword>
<dbReference type="Pfam" id="PF05970">
    <property type="entry name" value="PIF1"/>
    <property type="match status" value="1"/>
</dbReference>
<comment type="cofactor">
    <cofactor evidence="1">
        <name>Mg(2+)</name>
        <dbReference type="ChEBI" id="CHEBI:18420"/>
    </cofactor>
</comment>
<gene>
    <name evidence="5" type="ORF">NOO_LOCUS4737</name>
</gene>
<evidence type="ECO:0000256" key="3">
    <source>
        <dbReference type="SAM" id="Phobius"/>
    </source>
</evidence>
<evidence type="ECO:0000313" key="6">
    <source>
        <dbReference type="Proteomes" id="UP000271087"/>
    </source>
</evidence>
<feature type="region of interest" description="Disordered" evidence="2">
    <location>
        <begin position="69"/>
        <end position="89"/>
    </location>
</feature>
<dbReference type="GO" id="GO:0000723">
    <property type="term" value="P:telomere maintenance"/>
    <property type="evidence" value="ECO:0007669"/>
    <property type="project" value="InterPro"/>
</dbReference>
<dbReference type="GO" id="GO:0005524">
    <property type="term" value="F:ATP binding"/>
    <property type="evidence" value="ECO:0007669"/>
    <property type="project" value="UniProtKB-KW"/>
</dbReference>
<dbReference type="EC" id="5.6.2.3" evidence="1"/>
<evidence type="ECO:0000313" key="7">
    <source>
        <dbReference type="WBParaSite" id="nOo.2.0.1.t04737-RA"/>
    </source>
</evidence>
<dbReference type="OrthoDB" id="10032644at2759"/>
<dbReference type="WBParaSite" id="nOo.2.0.1.t04737-RA">
    <property type="protein sequence ID" value="nOo.2.0.1.t04737-RA"/>
    <property type="gene ID" value="nOo.2.0.1.g04737"/>
</dbReference>
<keyword evidence="1" id="KW-0233">DNA recombination</keyword>
<dbReference type="EMBL" id="UYRW01001119">
    <property type="protein sequence ID" value="VDK74297.1"/>
    <property type="molecule type" value="Genomic_DNA"/>
</dbReference>
<accession>A0A182E9M4</accession>
<dbReference type="AlphaFoldDB" id="A0A182E9M4"/>
<feature type="transmembrane region" description="Helical" evidence="3">
    <location>
        <begin position="36"/>
        <end position="59"/>
    </location>
</feature>
<keyword evidence="3" id="KW-1133">Transmembrane helix</keyword>
<dbReference type="GO" id="GO:0016787">
    <property type="term" value="F:hydrolase activity"/>
    <property type="evidence" value="ECO:0007669"/>
    <property type="project" value="UniProtKB-KW"/>
</dbReference>
<evidence type="ECO:0000313" key="5">
    <source>
        <dbReference type="EMBL" id="VDK74297.1"/>
    </source>
</evidence>
<proteinExistence type="inferred from homology"/>
<dbReference type="GO" id="GO:0006310">
    <property type="term" value="P:DNA recombination"/>
    <property type="evidence" value="ECO:0007669"/>
    <property type="project" value="UniProtKB-KW"/>
</dbReference>